<keyword evidence="3" id="KW-1185">Reference proteome</keyword>
<accession>A0A0B0I7K2</accession>
<dbReference type="Proteomes" id="UP000030832">
    <property type="component" value="Unassembled WGS sequence"/>
</dbReference>
<feature type="transmembrane region" description="Helical" evidence="1">
    <location>
        <begin position="73"/>
        <end position="91"/>
    </location>
</feature>
<name>A0A0B0I7K2_9BACI</name>
<dbReference type="OrthoDB" id="21325at2"/>
<keyword evidence="1" id="KW-0472">Membrane</keyword>
<dbReference type="AlphaFoldDB" id="A0A0B0I7K2"/>
<evidence type="ECO:0000313" key="2">
    <source>
        <dbReference type="EMBL" id="KHF38403.1"/>
    </source>
</evidence>
<dbReference type="eggNOG" id="ENOG502Z7VW">
    <property type="taxonomic scope" value="Bacteria"/>
</dbReference>
<sequence>MSLDVFIMGIAFIFIHLFANELIPSGRIQKLKWFSFSGGLAVSYVFVYVLPTLHKEQILVKKYGDYFTMESELYFVGLIGVLIFYGIQKVVRNAQRNHKTNKARALFWLQILFFGFYNMLVAYTVISHDVLGVQAVFYGLAVGLHFVAVAHDLWREYADIYNKVGRYVLALGIIAGWIMGVLVKVSPLTESIIFAFISGAMILNVLKYELPPDDEAHFITFTIGVVSYTAITMSLKFFFQW</sequence>
<evidence type="ECO:0000256" key="1">
    <source>
        <dbReference type="SAM" id="Phobius"/>
    </source>
</evidence>
<feature type="transmembrane region" description="Helical" evidence="1">
    <location>
        <begin position="103"/>
        <end position="123"/>
    </location>
</feature>
<organism evidence="2 3">
    <name type="scientific">Halalkalibacter okhensis</name>
    <dbReference type="NCBI Taxonomy" id="333138"/>
    <lineage>
        <taxon>Bacteria</taxon>
        <taxon>Bacillati</taxon>
        <taxon>Bacillota</taxon>
        <taxon>Bacilli</taxon>
        <taxon>Bacillales</taxon>
        <taxon>Bacillaceae</taxon>
        <taxon>Halalkalibacter</taxon>
    </lineage>
</organism>
<dbReference type="STRING" id="333138.LQ50_21645"/>
<keyword evidence="1" id="KW-0812">Transmembrane</keyword>
<comment type="caution">
    <text evidence="2">The sequence shown here is derived from an EMBL/GenBank/DDBJ whole genome shotgun (WGS) entry which is preliminary data.</text>
</comment>
<proteinExistence type="predicted"/>
<gene>
    <name evidence="2" type="ORF">LQ50_21645</name>
</gene>
<dbReference type="EMBL" id="JRJU01000041">
    <property type="protein sequence ID" value="KHF38403.1"/>
    <property type="molecule type" value="Genomic_DNA"/>
</dbReference>
<protein>
    <submittedName>
        <fullName evidence="2">Uncharacterized protein</fullName>
    </submittedName>
</protein>
<feature type="transmembrane region" description="Helical" evidence="1">
    <location>
        <begin position="6"/>
        <end position="23"/>
    </location>
</feature>
<feature type="transmembrane region" description="Helical" evidence="1">
    <location>
        <begin position="135"/>
        <end position="154"/>
    </location>
</feature>
<evidence type="ECO:0000313" key="3">
    <source>
        <dbReference type="Proteomes" id="UP000030832"/>
    </source>
</evidence>
<reference evidence="2 3" key="1">
    <citation type="submission" date="2014-09" db="EMBL/GenBank/DDBJ databases">
        <title>Genome sequencing and annotation of Bacillus Okhensis strain Kh10-101T.</title>
        <authorList>
            <person name="Prakash J.S."/>
        </authorList>
    </citation>
    <scope>NUCLEOTIDE SEQUENCE [LARGE SCALE GENOMIC DNA]</scope>
    <source>
        <strain evidence="3">Kh10-101T</strain>
    </source>
</reference>
<feature type="transmembrane region" description="Helical" evidence="1">
    <location>
        <begin position="166"/>
        <end position="183"/>
    </location>
</feature>
<feature type="transmembrane region" description="Helical" evidence="1">
    <location>
        <begin position="218"/>
        <end position="239"/>
    </location>
</feature>
<keyword evidence="1" id="KW-1133">Transmembrane helix</keyword>
<dbReference type="RefSeq" id="WP_034632848.1">
    <property type="nucleotide sequence ID" value="NZ_JRJU01000041.1"/>
</dbReference>
<feature type="transmembrane region" description="Helical" evidence="1">
    <location>
        <begin position="35"/>
        <end position="53"/>
    </location>
</feature>